<feature type="transmembrane region" description="Helical" evidence="10">
    <location>
        <begin position="239"/>
        <end position="262"/>
    </location>
</feature>
<dbReference type="SUPFAM" id="SSF81340">
    <property type="entry name" value="Clc chloride channel"/>
    <property type="match status" value="1"/>
</dbReference>
<dbReference type="CDD" id="cd01034">
    <property type="entry name" value="EriC_like"/>
    <property type="match status" value="1"/>
</dbReference>
<feature type="transmembrane region" description="Helical" evidence="10">
    <location>
        <begin position="56"/>
        <end position="78"/>
    </location>
</feature>
<dbReference type="EMBL" id="JAPIUZ010000005">
    <property type="protein sequence ID" value="MCX2564351.1"/>
    <property type="molecule type" value="Genomic_DNA"/>
</dbReference>
<keyword evidence="7" id="KW-0869">Chloride channel</keyword>
<evidence type="ECO:0000256" key="2">
    <source>
        <dbReference type="ARBA" id="ARBA00022448"/>
    </source>
</evidence>
<dbReference type="Gene3D" id="1.10.3080.10">
    <property type="entry name" value="Clc chloride channel"/>
    <property type="match status" value="1"/>
</dbReference>
<organism evidence="11 12">
    <name type="scientific">Acetobacter thailandicus</name>
    <dbReference type="NCBI Taxonomy" id="1502842"/>
    <lineage>
        <taxon>Bacteria</taxon>
        <taxon>Pseudomonadati</taxon>
        <taxon>Pseudomonadota</taxon>
        <taxon>Alphaproteobacteria</taxon>
        <taxon>Acetobacterales</taxon>
        <taxon>Acetobacteraceae</taxon>
        <taxon>Acetobacter</taxon>
    </lineage>
</organism>
<evidence type="ECO:0000313" key="12">
    <source>
        <dbReference type="Proteomes" id="UP001301152"/>
    </source>
</evidence>
<comment type="subcellular location">
    <subcellularLocation>
        <location evidence="1">Membrane</location>
        <topology evidence="1">Multi-pass membrane protein</topology>
    </subcellularLocation>
</comment>
<proteinExistence type="predicted"/>
<keyword evidence="4 10" id="KW-1133">Transmembrane helix</keyword>
<dbReference type="InterPro" id="IPR001807">
    <property type="entry name" value="ClC"/>
</dbReference>
<name>A0ABT3QGG9_9PROT</name>
<dbReference type="PRINTS" id="PR00762">
    <property type="entry name" value="CLCHANNEL"/>
</dbReference>
<feature type="transmembrane region" description="Helical" evidence="10">
    <location>
        <begin position="325"/>
        <end position="347"/>
    </location>
</feature>
<evidence type="ECO:0000256" key="4">
    <source>
        <dbReference type="ARBA" id="ARBA00022989"/>
    </source>
</evidence>
<dbReference type="PANTHER" id="PTHR43427">
    <property type="entry name" value="CHLORIDE CHANNEL PROTEIN CLC-E"/>
    <property type="match status" value="1"/>
</dbReference>
<keyword evidence="9" id="KW-0407">Ion channel</keyword>
<evidence type="ECO:0000256" key="1">
    <source>
        <dbReference type="ARBA" id="ARBA00004141"/>
    </source>
</evidence>
<accession>A0ABT3QGG9</accession>
<evidence type="ECO:0000313" key="11">
    <source>
        <dbReference type="EMBL" id="MCX2564351.1"/>
    </source>
</evidence>
<evidence type="ECO:0000256" key="10">
    <source>
        <dbReference type="SAM" id="Phobius"/>
    </source>
</evidence>
<evidence type="ECO:0000256" key="8">
    <source>
        <dbReference type="ARBA" id="ARBA00023214"/>
    </source>
</evidence>
<evidence type="ECO:0000256" key="6">
    <source>
        <dbReference type="ARBA" id="ARBA00023136"/>
    </source>
</evidence>
<keyword evidence="3 10" id="KW-0812">Transmembrane</keyword>
<protein>
    <submittedName>
        <fullName evidence="11">Chloride channel protein</fullName>
    </submittedName>
</protein>
<dbReference type="PANTHER" id="PTHR43427:SF6">
    <property type="entry name" value="CHLORIDE CHANNEL PROTEIN CLC-E"/>
    <property type="match status" value="1"/>
</dbReference>
<evidence type="ECO:0000256" key="9">
    <source>
        <dbReference type="ARBA" id="ARBA00023303"/>
    </source>
</evidence>
<evidence type="ECO:0000256" key="3">
    <source>
        <dbReference type="ARBA" id="ARBA00022692"/>
    </source>
</evidence>
<feature type="transmembrane region" description="Helical" evidence="10">
    <location>
        <begin position="359"/>
        <end position="384"/>
    </location>
</feature>
<sequence length="459" mass="48106">MPSSMTAASAQLRHIREQAKAGTASWRRKLIYWSGAVMVGIVAVGFAAIADKAAHLRSHIIAISPLLMLLVTPCGMALSSWLTVKWFRGAQGSGIPQAIACLHLHDFKTIDKVLSLRIAFAKILLTTLGLLSGASIGREGPTVQVGASIMHTVGRFMKINDPMRQHALIKAGGAAGVAAAFNTPLAGIVFGIEELAHSYEQRTSGTMLTCVVLAGVTAIAMVGNYTYFGHTDSVVPVGASWLAVLVCGIVGGVTGGLFSALLVRISRGIPGYAGRFIMQHPIIFAALCGLVLAVIGVLSGGMTYGTGYFQARESIMGTQHYPMSYFILKYIATIVSYCSGVPGGLFAPSLSVGAGLGGWIAQFLPHSTPGAVVLLGTVAYFAGVTQSPLTATVIVMEMCDNQQVTLALLASAFLAFGVSRAICSHALYGALAVKFLRSATPRRAQHTQPAKVMRDHASS</sequence>
<feature type="transmembrane region" description="Helical" evidence="10">
    <location>
        <begin position="207"/>
        <end position="227"/>
    </location>
</feature>
<reference evidence="11 12" key="1">
    <citation type="submission" date="2022-11" db="EMBL/GenBank/DDBJ databases">
        <title>Genome sequencing of Acetobacter type strain.</title>
        <authorList>
            <person name="Heo J."/>
            <person name="Lee D."/>
            <person name="Han B.-H."/>
            <person name="Hong S.-B."/>
            <person name="Kwon S.-W."/>
        </authorList>
    </citation>
    <scope>NUCLEOTIDE SEQUENCE [LARGE SCALE GENOMIC DNA]</scope>
    <source>
        <strain evidence="11 12">KACC 21253</strain>
    </source>
</reference>
<keyword evidence="6 10" id="KW-0472">Membrane</keyword>
<dbReference type="InterPro" id="IPR014743">
    <property type="entry name" value="Cl-channel_core"/>
</dbReference>
<keyword evidence="5" id="KW-0406">Ion transport</keyword>
<keyword evidence="12" id="KW-1185">Reference proteome</keyword>
<dbReference type="Pfam" id="PF00654">
    <property type="entry name" value="Voltage_CLC"/>
    <property type="match status" value="1"/>
</dbReference>
<keyword evidence="2" id="KW-0813">Transport</keyword>
<evidence type="ECO:0000256" key="5">
    <source>
        <dbReference type="ARBA" id="ARBA00023065"/>
    </source>
</evidence>
<gene>
    <name evidence="11" type="ORF">OQ497_10315</name>
</gene>
<dbReference type="InterPro" id="IPR050368">
    <property type="entry name" value="ClC-type_chloride_channel"/>
</dbReference>
<feature type="transmembrane region" description="Helical" evidence="10">
    <location>
        <begin position="282"/>
        <end position="305"/>
    </location>
</feature>
<evidence type="ECO:0000256" key="7">
    <source>
        <dbReference type="ARBA" id="ARBA00023173"/>
    </source>
</evidence>
<keyword evidence="8" id="KW-0868">Chloride</keyword>
<feature type="transmembrane region" description="Helical" evidence="10">
    <location>
        <begin position="30"/>
        <end position="50"/>
    </location>
</feature>
<feature type="transmembrane region" description="Helical" evidence="10">
    <location>
        <begin position="404"/>
        <end position="433"/>
    </location>
</feature>
<comment type="caution">
    <text evidence="11">The sequence shown here is derived from an EMBL/GenBank/DDBJ whole genome shotgun (WGS) entry which is preliminary data.</text>
</comment>
<dbReference type="RefSeq" id="WP_173559773.1">
    <property type="nucleotide sequence ID" value="NZ_JAERKX010000006.1"/>
</dbReference>
<dbReference type="Proteomes" id="UP001301152">
    <property type="component" value="Unassembled WGS sequence"/>
</dbReference>